<protein>
    <submittedName>
        <fullName evidence="2">Uncharacterized protein</fullName>
    </submittedName>
</protein>
<keyword evidence="1" id="KW-0812">Transmembrane</keyword>
<evidence type="ECO:0000256" key="1">
    <source>
        <dbReference type="SAM" id="Phobius"/>
    </source>
</evidence>
<gene>
    <name evidence="2" type="ORF">SAMN04488107_1263</name>
</gene>
<evidence type="ECO:0000313" key="2">
    <source>
        <dbReference type="EMBL" id="SNS08422.1"/>
    </source>
</evidence>
<feature type="transmembrane region" description="Helical" evidence="1">
    <location>
        <begin position="292"/>
        <end position="312"/>
    </location>
</feature>
<name>A0A239BLA6_9ACTN</name>
<reference evidence="3" key="1">
    <citation type="submission" date="2017-06" db="EMBL/GenBank/DDBJ databases">
        <authorList>
            <person name="Varghese N."/>
            <person name="Submissions S."/>
        </authorList>
    </citation>
    <scope>NUCLEOTIDE SEQUENCE [LARGE SCALE GENOMIC DNA]</scope>
    <source>
        <strain evidence="3">DSM 45423</strain>
    </source>
</reference>
<feature type="transmembrane region" description="Helical" evidence="1">
    <location>
        <begin position="180"/>
        <end position="200"/>
    </location>
</feature>
<dbReference type="RefSeq" id="WP_089403014.1">
    <property type="nucleotide sequence ID" value="NZ_FZOH01000002.1"/>
</dbReference>
<feature type="transmembrane region" description="Helical" evidence="1">
    <location>
        <begin position="221"/>
        <end position="244"/>
    </location>
</feature>
<dbReference type="EMBL" id="FZOH01000002">
    <property type="protein sequence ID" value="SNS08422.1"/>
    <property type="molecule type" value="Genomic_DNA"/>
</dbReference>
<accession>A0A239BLA6</accession>
<dbReference type="OrthoDB" id="5188521at2"/>
<keyword evidence="1" id="KW-1133">Transmembrane helix</keyword>
<keyword evidence="1" id="KW-0472">Membrane</keyword>
<feature type="transmembrane region" description="Helical" evidence="1">
    <location>
        <begin position="93"/>
        <end position="113"/>
    </location>
</feature>
<dbReference type="Proteomes" id="UP000198386">
    <property type="component" value="Unassembled WGS sequence"/>
</dbReference>
<organism evidence="2 3">
    <name type="scientific">Geodermatophilus saharensis</name>
    <dbReference type="NCBI Taxonomy" id="1137994"/>
    <lineage>
        <taxon>Bacteria</taxon>
        <taxon>Bacillati</taxon>
        <taxon>Actinomycetota</taxon>
        <taxon>Actinomycetes</taxon>
        <taxon>Geodermatophilales</taxon>
        <taxon>Geodermatophilaceae</taxon>
        <taxon>Geodermatophilus</taxon>
    </lineage>
</organism>
<evidence type="ECO:0000313" key="3">
    <source>
        <dbReference type="Proteomes" id="UP000198386"/>
    </source>
</evidence>
<feature type="transmembrane region" description="Helical" evidence="1">
    <location>
        <begin position="156"/>
        <end position="174"/>
    </location>
</feature>
<dbReference type="AlphaFoldDB" id="A0A239BLA6"/>
<sequence>MTSSTTCPRPGSLRGGQLGQRLRSAIGDGAASLRRALRTSVARGTAALRHLLRRAADPVVGSGSDPVPAEGVTAAAAGAGTTGAADRRLARRLSVAVAGLMAASSVAGLTWRGLYRDAPANAATFRAYDLGSLTVATPLLAGALARARRGSPRAELLWAGMLASVVYTYAYHVFGAAFNALFLVHVALFGLAAVALVLALRSLDVAAIADRIRPRTPVRAVSAVLGLLAASLGGMWTWFSLRFAVTGAPPEEGLLLQPAPVGHLGYAMDLTTLVPGYATASVLLWRRRPWGYVLGAVLLVASAVVQVDYVLALAAQAAARIPGATAFDPQEPFIAAAITGAAAVLVAGLRPDPGTRGAAHAGPAATEARR</sequence>
<feature type="transmembrane region" description="Helical" evidence="1">
    <location>
        <begin position="332"/>
        <end position="349"/>
    </location>
</feature>
<feature type="transmembrane region" description="Helical" evidence="1">
    <location>
        <begin position="264"/>
        <end position="285"/>
    </location>
</feature>
<proteinExistence type="predicted"/>
<feature type="transmembrane region" description="Helical" evidence="1">
    <location>
        <begin position="125"/>
        <end position="144"/>
    </location>
</feature>
<keyword evidence="3" id="KW-1185">Reference proteome</keyword>